<dbReference type="EMBL" id="HACG01050067">
    <property type="protein sequence ID" value="CEK96932.1"/>
    <property type="molecule type" value="Transcribed_RNA"/>
</dbReference>
<protein>
    <submittedName>
        <fullName evidence="1">Uncharacterized protein</fullName>
    </submittedName>
</protein>
<accession>A0A0B7BVL1</accession>
<organism evidence="1">
    <name type="scientific">Arion vulgaris</name>
    <dbReference type="NCBI Taxonomy" id="1028688"/>
    <lineage>
        <taxon>Eukaryota</taxon>
        <taxon>Metazoa</taxon>
        <taxon>Spiralia</taxon>
        <taxon>Lophotrochozoa</taxon>
        <taxon>Mollusca</taxon>
        <taxon>Gastropoda</taxon>
        <taxon>Heterobranchia</taxon>
        <taxon>Euthyneura</taxon>
        <taxon>Panpulmonata</taxon>
        <taxon>Eupulmonata</taxon>
        <taxon>Stylommatophora</taxon>
        <taxon>Helicina</taxon>
        <taxon>Arionoidea</taxon>
        <taxon>Arionidae</taxon>
        <taxon>Arion</taxon>
    </lineage>
</organism>
<sequence>METPLAITIIPNHSFYMYQILFSIFAPNTTITFHIQNMCKHLFVEKNSTYPSHQQGGNIPYIHTPK</sequence>
<evidence type="ECO:0000313" key="1">
    <source>
        <dbReference type="EMBL" id="CEK96932.1"/>
    </source>
</evidence>
<name>A0A0B7BVL1_9EUPU</name>
<proteinExistence type="predicted"/>
<dbReference type="AlphaFoldDB" id="A0A0B7BVL1"/>
<reference evidence="1" key="1">
    <citation type="submission" date="2014-12" db="EMBL/GenBank/DDBJ databases">
        <title>Insight into the proteome of Arion vulgaris.</title>
        <authorList>
            <person name="Aradska J."/>
            <person name="Bulat T."/>
            <person name="Smidak R."/>
            <person name="Sarate P."/>
            <person name="Gangsoo J."/>
            <person name="Sialana F."/>
            <person name="Bilban M."/>
            <person name="Lubec G."/>
        </authorList>
    </citation>
    <scope>NUCLEOTIDE SEQUENCE</scope>
    <source>
        <tissue evidence="1">Skin</tissue>
    </source>
</reference>
<feature type="non-terminal residue" evidence="1">
    <location>
        <position position="66"/>
    </location>
</feature>
<gene>
    <name evidence="1" type="primary">ORF214039</name>
</gene>